<dbReference type="OrthoDB" id="9815205at2"/>
<evidence type="ECO:0000256" key="3">
    <source>
        <dbReference type="ARBA" id="ARBA00023157"/>
    </source>
</evidence>
<dbReference type="SUPFAM" id="SSF52833">
    <property type="entry name" value="Thioredoxin-like"/>
    <property type="match status" value="1"/>
</dbReference>
<dbReference type="InterPro" id="IPR000866">
    <property type="entry name" value="AhpC/TSA"/>
</dbReference>
<dbReference type="GO" id="GO:0030313">
    <property type="term" value="C:cell envelope"/>
    <property type="evidence" value="ECO:0007669"/>
    <property type="project" value="UniProtKB-SubCell"/>
</dbReference>
<dbReference type="GO" id="GO:0016209">
    <property type="term" value="F:antioxidant activity"/>
    <property type="evidence" value="ECO:0007669"/>
    <property type="project" value="InterPro"/>
</dbReference>
<comment type="subcellular location">
    <subcellularLocation>
        <location evidence="1">Cell envelope</location>
    </subcellularLocation>
</comment>
<evidence type="ECO:0000256" key="1">
    <source>
        <dbReference type="ARBA" id="ARBA00004196"/>
    </source>
</evidence>
<dbReference type="InterPro" id="IPR013766">
    <property type="entry name" value="Thioredoxin_domain"/>
</dbReference>
<gene>
    <name evidence="6" type="ORF">C7T94_14175</name>
</gene>
<dbReference type="InterPro" id="IPR036249">
    <property type="entry name" value="Thioredoxin-like_sf"/>
</dbReference>
<accession>A0A2T3HMK5</accession>
<dbReference type="Gene3D" id="3.40.30.10">
    <property type="entry name" value="Glutaredoxin"/>
    <property type="match status" value="1"/>
</dbReference>
<sequence length="407" mass="46252">MKEYQKANRYHERMYGSYVFSLRPGILALGLLILISGKAGARQNSHRIFHQVAQKLFTLKHISYRYAREFNYPSESYLSKSGGNMFVDFDKENDLVGFRFQYTSTDGFSIFNNEELFIGNSKTRTIKVIPAVEPAQFEGVSALFNSIVTLRNVLPLVINDGSIVKEIRDTVVENRSFYLLQFDLCNKLVNYLGTGFTATSSNITFRYKLVADKKTLLPVTLLQTKRGSPDFNRTDFSDIQVQSELPGEKSWYYSTYLNDYELDDRKTVSIIAPGEAAPDWTLPDLAGNTKETLSQHKGQVVLLEFWIKNCGYCIEAVKKLNDLYHAYKHSEFSLFAINTEDNSKAIDFFVRKYGVMYPVLLGDDPKIAAKYGITGFPQVVLIGKTGSVIYSGKLDISRLRTLIDQNL</sequence>
<evidence type="ECO:0000256" key="2">
    <source>
        <dbReference type="ARBA" id="ARBA00022748"/>
    </source>
</evidence>
<proteinExistence type="predicted"/>
<feature type="domain" description="Thioredoxin" evidence="5">
    <location>
        <begin position="271"/>
        <end position="407"/>
    </location>
</feature>
<dbReference type="AlphaFoldDB" id="A0A2T3HMK5"/>
<dbReference type="CDD" id="cd02966">
    <property type="entry name" value="TlpA_like_family"/>
    <property type="match status" value="1"/>
</dbReference>
<keyword evidence="7" id="KW-1185">Reference proteome</keyword>
<evidence type="ECO:0000313" key="7">
    <source>
        <dbReference type="Proteomes" id="UP000240912"/>
    </source>
</evidence>
<dbReference type="InterPro" id="IPR050553">
    <property type="entry name" value="Thioredoxin_ResA/DsbE_sf"/>
</dbReference>
<organism evidence="6 7">
    <name type="scientific">Pedobacter yulinensis</name>
    <dbReference type="NCBI Taxonomy" id="2126353"/>
    <lineage>
        <taxon>Bacteria</taxon>
        <taxon>Pseudomonadati</taxon>
        <taxon>Bacteroidota</taxon>
        <taxon>Sphingobacteriia</taxon>
        <taxon>Sphingobacteriales</taxon>
        <taxon>Sphingobacteriaceae</taxon>
        <taxon>Pedobacter</taxon>
    </lineage>
</organism>
<dbReference type="GO" id="GO:0016491">
    <property type="term" value="F:oxidoreductase activity"/>
    <property type="evidence" value="ECO:0007669"/>
    <property type="project" value="InterPro"/>
</dbReference>
<keyword evidence="2" id="KW-0201">Cytochrome c-type biogenesis</keyword>
<reference evidence="6 7" key="1">
    <citation type="submission" date="2018-03" db="EMBL/GenBank/DDBJ databases">
        <authorList>
            <person name="Keele B.F."/>
        </authorList>
    </citation>
    <scope>NUCLEOTIDE SEQUENCE [LARGE SCALE GENOMIC DNA]</scope>
    <source>
        <strain evidence="6 7">YL28-9</strain>
    </source>
</reference>
<evidence type="ECO:0000256" key="4">
    <source>
        <dbReference type="ARBA" id="ARBA00023284"/>
    </source>
</evidence>
<evidence type="ECO:0000259" key="5">
    <source>
        <dbReference type="PROSITE" id="PS51352"/>
    </source>
</evidence>
<protein>
    <recommendedName>
        <fullName evidence="5">Thioredoxin domain-containing protein</fullName>
    </recommendedName>
</protein>
<dbReference type="GO" id="GO:0017004">
    <property type="term" value="P:cytochrome complex assembly"/>
    <property type="evidence" value="ECO:0007669"/>
    <property type="project" value="UniProtKB-KW"/>
</dbReference>
<evidence type="ECO:0000313" key="6">
    <source>
        <dbReference type="EMBL" id="PST83675.1"/>
    </source>
</evidence>
<dbReference type="EMBL" id="PYLS01000005">
    <property type="protein sequence ID" value="PST83675.1"/>
    <property type="molecule type" value="Genomic_DNA"/>
</dbReference>
<dbReference type="RefSeq" id="WP_107215939.1">
    <property type="nucleotide sequence ID" value="NZ_KZ686269.1"/>
</dbReference>
<keyword evidence="4" id="KW-0676">Redox-active center</keyword>
<dbReference type="PANTHER" id="PTHR42852">
    <property type="entry name" value="THIOL:DISULFIDE INTERCHANGE PROTEIN DSBE"/>
    <property type="match status" value="1"/>
</dbReference>
<dbReference type="PROSITE" id="PS51352">
    <property type="entry name" value="THIOREDOXIN_2"/>
    <property type="match status" value="1"/>
</dbReference>
<name>A0A2T3HMK5_9SPHI</name>
<dbReference type="Pfam" id="PF00578">
    <property type="entry name" value="AhpC-TSA"/>
    <property type="match status" value="1"/>
</dbReference>
<dbReference type="Proteomes" id="UP000240912">
    <property type="component" value="Unassembled WGS sequence"/>
</dbReference>
<keyword evidence="3" id="KW-1015">Disulfide bond</keyword>
<comment type="caution">
    <text evidence="6">The sequence shown here is derived from an EMBL/GenBank/DDBJ whole genome shotgun (WGS) entry which is preliminary data.</text>
</comment>
<dbReference type="PANTHER" id="PTHR42852:SF6">
    <property type="entry name" value="THIOL:DISULFIDE INTERCHANGE PROTEIN DSBE"/>
    <property type="match status" value="1"/>
</dbReference>